<evidence type="ECO:0000256" key="3">
    <source>
        <dbReference type="ARBA" id="ARBA00022691"/>
    </source>
</evidence>
<dbReference type="PROSITE" id="PS51679">
    <property type="entry name" value="SAM_MT_C5"/>
    <property type="match status" value="1"/>
</dbReference>
<dbReference type="InterPro" id="IPR001525">
    <property type="entry name" value="C5_MeTfrase"/>
</dbReference>
<organism evidence="9 10">
    <name type="scientific">Fulvimarina endophytica</name>
    <dbReference type="NCBI Taxonomy" id="2293836"/>
    <lineage>
        <taxon>Bacteria</taxon>
        <taxon>Pseudomonadati</taxon>
        <taxon>Pseudomonadota</taxon>
        <taxon>Alphaproteobacteria</taxon>
        <taxon>Hyphomicrobiales</taxon>
        <taxon>Aurantimonadaceae</taxon>
        <taxon>Fulvimarina</taxon>
    </lineage>
</organism>
<keyword evidence="2 6" id="KW-0808">Transferase</keyword>
<keyword evidence="10" id="KW-1185">Reference proteome</keyword>
<keyword evidence="3 6" id="KW-0949">S-adenosyl-L-methionine</keyword>
<dbReference type="PANTHER" id="PTHR10629:SF52">
    <property type="entry name" value="DNA (CYTOSINE-5)-METHYLTRANSFERASE 1"/>
    <property type="match status" value="1"/>
</dbReference>
<dbReference type="InterPro" id="IPR018117">
    <property type="entry name" value="C5_DNA_meth_AS"/>
</dbReference>
<dbReference type="Proteomes" id="UP000264310">
    <property type="component" value="Unassembled WGS sequence"/>
</dbReference>
<evidence type="ECO:0000256" key="2">
    <source>
        <dbReference type="ARBA" id="ARBA00022679"/>
    </source>
</evidence>
<dbReference type="GO" id="GO:0003677">
    <property type="term" value="F:DNA binding"/>
    <property type="evidence" value="ECO:0007669"/>
    <property type="project" value="TreeGrafter"/>
</dbReference>
<dbReference type="SUPFAM" id="SSF53335">
    <property type="entry name" value="S-adenosyl-L-methionine-dependent methyltransferases"/>
    <property type="match status" value="1"/>
</dbReference>
<evidence type="ECO:0000256" key="7">
    <source>
        <dbReference type="RuleBase" id="RU000416"/>
    </source>
</evidence>
<protein>
    <recommendedName>
        <fullName evidence="8">Cytosine-specific methyltransferase</fullName>
        <ecNumber evidence="8">2.1.1.37</ecNumber>
    </recommendedName>
</protein>
<dbReference type="PROSITE" id="PS00094">
    <property type="entry name" value="C5_MTASE_1"/>
    <property type="match status" value="1"/>
</dbReference>
<dbReference type="PANTHER" id="PTHR10629">
    <property type="entry name" value="CYTOSINE-SPECIFIC METHYLTRANSFERASE"/>
    <property type="match status" value="1"/>
</dbReference>
<evidence type="ECO:0000256" key="8">
    <source>
        <dbReference type="RuleBase" id="RU000417"/>
    </source>
</evidence>
<dbReference type="NCBIfam" id="TIGR00675">
    <property type="entry name" value="dcm"/>
    <property type="match status" value="1"/>
</dbReference>
<dbReference type="EC" id="2.1.1.37" evidence="8"/>
<evidence type="ECO:0000256" key="1">
    <source>
        <dbReference type="ARBA" id="ARBA00022603"/>
    </source>
</evidence>
<evidence type="ECO:0000256" key="5">
    <source>
        <dbReference type="ARBA" id="ARBA00047422"/>
    </source>
</evidence>
<dbReference type="GO" id="GO:0044027">
    <property type="term" value="P:negative regulation of gene expression via chromosomal CpG island methylation"/>
    <property type="evidence" value="ECO:0007669"/>
    <property type="project" value="TreeGrafter"/>
</dbReference>
<comment type="similarity">
    <text evidence="6 7">Belongs to the class I-like SAM-binding methyltransferase superfamily. C5-methyltransferase family.</text>
</comment>
<evidence type="ECO:0000313" key="9">
    <source>
        <dbReference type="EMBL" id="RFC61753.1"/>
    </source>
</evidence>
<dbReference type="InterPro" id="IPR029063">
    <property type="entry name" value="SAM-dependent_MTases_sf"/>
</dbReference>
<sequence>MTKTMLQTNVRPSRQDCQRLRAIAKCAKNANGRALKDVFELGAKFEEAAELLRGTFSSWVRQECELDPRTALGFRKAHMVLAEHQEMLLERNVSPSVVVLIAEAEAEARDQALASIASGRSLTAREARRVLRGTVPDQPKTTASALKRVARSGADRLMSEIEALERAVLSPECPDEDRSKLASEAERLRPIASYLFGEDGDVGSPVVKLTRWADGDFATMSDVVEEDEAKHQAKNDDADVTRLSNSVARPAPKLDCLLHPYTHDLTALELFSGAGGMAAGLAQAGFRHAALVEHLPHACETLRAAFGSEHVVETDVRSYTPDRAELGPIDLLSGGPPCQPFSISGERGGASDKRDMFPEFLRLVDHVKPRSILIENVEGLFHAPFDYDRFQIQARLKRMGYTTEWRRVSATHFGVAQNRIRSILVGFRDKDAMARFVWPTAIVPHYVSEPLTVYDVLRDFFHAKGWDPSKEDLAGMAVPAPTLTGGSDKKCGADLGQQHAREVWEKMGFIGTRIGRELPKEDHEGPVEITNSMCAKLQGFSPQWPFAGGHVAVYKQIANAFPPPVARHLGCAIASALTGTTVDPRTYSISQAMRPLNSLRNRSRRNTASVEAMQVQLPARQPRPTRRLDLRSLQAASEMIDDDDELVWVS</sequence>
<evidence type="ECO:0000313" key="10">
    <source>
        <dbReference type="Proteomes" id="UP000264310"/>
    </source>
</evidence>
<dbReference type="PRINTS" id="PR00105">
    <property type="entry name" value="C5METTRFRASE"/>
</dbReference>
<comment type="caution">
    <text evidence="9">The sequence shown here is derived from an EMBL/GenBank/DDBJ whole genome shotgun (WGS) entry which is preliminary data.</text>
</comment>
<gene>
    <name evidence="9" type="primary">dcm</name>
    <name evidence="9" type="ORF">DYI37_19630</name>
</gene>
<keyword evidence="4" id="KW-0680">Restriction system</keyword>
<dbReference type="GO" id="GO:0003886">
    <property type="term" value="F:DNA (cytosine-5-)-methyltransferase activity"/>
    <property type="evidence" value="ECO:0007669"/>
    <property type="project" value="UniProtKB-EC"/>
</dbReference>
<evidence type="ECO:0000256" key="6">
    <source>
        <dbReference type="PROSITE-ProRule" id="PRU01016"/>
    </source>
</evidence>
<dbReference type="Pfam" id="PF00145">
    <property type="entry name" value="DNA_methylase"/>
    <property type="match status" value="1"/>
</dbReference>
<dbReference type="GO" id="GO:0032259">
    <property type="term" value="P:methylation"/>
    <property type="evidence" value="ECO:0007669"/>
    <property type="project" value="UniProtKB-KW"/>
</dbReference>
<keyword evidence="1 6" id="KW-0489">Methyltransferase</keyword>
<reference evidence="9 10" key="1">
    <citation type="submission" date="2018-08" db="EMBL/GenBank/DDBJ databases">
        <title>Fulvimarina sp. 85, whole genome shotgun sequence.</title>
        <authorList>
            <person name="Tuo L."/>
        </authorList>
    </citation>
    <scope>NUCLEOTIDE SEQUENCE [LARGE SCALE GENOMIC DNA]</scope>
    <source>
        <strain evidence="9 10">85</strain>
    </source>
</reference>
<dbReference type="AlphaFoldDB" id="A0A371WXP8"/>
<dbReference type="GO" id="GO:0009307">
    <property type="term" value="P:DNA restriction-modification system"/>
    <property type="evidence" value="ECO:0007669"/>
    <property type="project" value="UniProtKB-KW"/>
</dbReference>
<feature type="active site" evidence="6">
    <location>
        <position position="338"/>
    </location>
</feature>
<comment type="catalytic activity">
    <reaction evidence="5 8">
        <text>a 2'-deoxycytidine in DNA + S-adenosyl-L-methionine = a 5-methyl-2'-deoxycytidine in DNA + S-adenosyl-L-homocysteine + H(+)</text>
        <dbReference type="Rhea" id="RHEA:13681"/>
        <dbReference type="Rhea" id="RHEA-COMP:11369"/>
        <dbReference type="Rhea" id="RHEA-COMP:11370"/>
        <dbReference type="ChEBI" id="CHEBI:15378"/>
        <dbReference type="ChEBI" id="CHEBI:57856"/>
        <dbReference type="ChEBI" id="CHEBI:59789"/>
        <dbReference type="ChEBI" id="CHEBI:85452"/>
        <dbReference type="ChEBI" id="CHEBI:85454"/>
        <dbReference type="EC" id="2.1.1.37"/>
    </reaction>
</comment>
<dbReference type="InterPro" id="IPR050390">
    <property type="entry name" value="C5-Methyltransferase"/>
</dbReference>
<dbReference type="EMBL" id="QURL01000020">
    <property type="protein sequence ID" value="RFC61753.1"/>
    <property type="molecule type" value="Genomic_DNA"/>
</dbReference>
<dbReference type="Gene3D" id="3.40.50.150">
    <property type="entry name" value="Vaccinia Virus protein VP39"/>
    <property type="match status" value="1"/>
</dbReference>
<proteinExistence type="inferred from homology"/>
<accession>A0A371WXP8</accession>
<evidence type="ECO:0000256" key="4">
    <source>
        <dbReference type="ARBA" id="ARBA00022747"/>
    </source>
</evidence>
<name>A0A371WXP8_9HYPH</name>
<dbReference type="Gene3D" id="3.90.120.10">
    <property type="entry name" value="DNA Methylase, subunit A, domain 2"/>
    <property type="match status" value="1"/>
</dbReference>